<dbReference type="SUPFAM" id="SSF52777">
    <property type="entry name" value="CoA-dependent acyltransferases"/>
    <property type="match status" value="2"/>
</dbReference>
<dbReference type="InterPro" id="IPR001242">
    <property type="entry name" value="Condensation_dom"/>
</dbReference>
<dbReference type="EMBL" id="UOEU01000931">
    <property type="protein sequence ID" value="VAW42567.1"/>
    <property type="molecule type" value="Genomic_DNA"/>
</dbReference>
<dbReference type="Gene3D" id="3.30.300.30">
    <property type="match status" value="1"/>
</dbReference>
<name>A0A3B0VVU3_9ZZZZ</name>
<proteinExistence type="predicted"/>
<feature type="non-terminal residue" evidence="4">
    <location>
        <position position="1075"/>
    </location>
</feature>
<dbReference type="Gene3D" id="3.30.559.30">
    <property type="entry name" value="Nonribosomal peptide synthetase, condensation domain"/>
    <property type="match status" value="1"/>
</dbReference>
<dbReference type="FunFam" id="2.30.38.10:FF:000001">
    <property type="entry name" value="Non-ribosomal peptide synthetase PvdI"/>
    <property type="match status" value="1"/>
</dbReference>
<dbReference type="GO" id="GO:0044550">
    <property type="term" value="P:secondary metabolite biosynthetic process"/>
    <property type="evidence" value="ECO:0007669"/>
    <property type="project" value="TreeGrafter"/>
</dbReference>
<dbReference type="GO" id="GO:0043041">
    <property type="term" value="P:amino acid activation for nonribosomal peptide biosynthetic process"/>
    <property type="evidence" value="ECO:0007669"/>
    <property type="project" value="TreeGrafter"/>
</dbReference>
<dbReference type="Pfam" id="PF13193">
    <property type="entry name" value="AMP-binding_C"/>
    <property type="match status" value="1"/>
</dbReference>
<dbReference type="Gene3D" id="2.30.38.10">
    <property type="entry name" value="Luciferase, Domain 3"/>
    <property type="match status" value="1"/>
</dbReference>
<accession>A0A3B0VVU3</accession>
<reference evidence="4" key="1">
    <citation type="submission" date="2018-06" db="EMBL/GenBank/DDBJ databases">
        <authorList>
            <person name="Zhirakovskaya E."/>
        </authorList>
    </citation>
    <scope>NUCLEOTIDE SEQUENCE</scope>
</reference>
<organism evidence="4">
    <name type="scientific">hydrothermal vent metagenome</name>
    <dbReference type="NCBI Taxonomy" id="652676"/>
    <lineage>
        <taxon>unclassified sequences</taxon>
        <taxon>metagenomes</taxon>
        <taxon>ecological metagenomes</taxon>
    </lineage>
</organism>
<dbReference type="PROSITE" id="PS00455">
    <property type="entry name" value="AMP_BINDING"/>
    <property type="match status" value="1"/>
</dbReference>
<dbReference type="InterPro" id="IPR045851">
    <property type="entry name" value="AMP-bd_C_sf"/>
</dbReference>
<sequence>MNISNLSDTKQALLAQRLQKARAKENKPQAIGQRPEDARTSLSFSQRRLWFLSQWQPDNPAYNIRSVLRLVGHLNVDALHQAFNEIMHRHKVLQMIYKASDASGDGEPIQTIHPNPSLDLQVTDLSMMPADEREKELRRLATEEIHRPFDIATELPIRISLLQLAAREHVLILTIHHIATDDWSWRILIDELMVYYRGFSEDQPALLPDLPIQYADFAHWQRHWLQENVLDKQLHYWKKQLHNVPTVMDLPTDRPHPPLRTHAGAHHTFYLPHPLSQSVQELSQQVGITPFMLLLTAFQLLLQRYTGQDDIVIGSPIAGRNRSEVEGLIGFFVNTLLFRTNLSGNPRVCDLLHRVRDMTLEAYDHQDLPFEKLVEELQPERSLSHTPLFQVLFNYHNAPRTTLMLPDLRVEGMNIESNTAKFDLSLAVVETDRGIRGTLTYNVDLFNLDTMQRMVGHFTTLLEGMVADPNQHLSDLPLLTPFETEQLKEWQGSDVAYPQLACVHEMFEAQVAKTPTNTAVTFEGQSYTYQELNQRANQLAHHLQKLGVKPDMRIGLFVERSLDILVGMLGILKAGGAYVPIDPIYPPDRIRFMLEDVQAQILLTQADLSPNLPDLGSIEIICLDRDWSTIAQNSGENLPIMVDPANLMYLLFTSGSTGQPKGVAVEHRNFLNYIQGLLRRLDVPSGLSYAIVSTFAADLGATNVFGALCSGGQLHIISYERAADPPALADYFRRHPIDVMKLVPSHFEALQAFAGSEPYIPHERLIFAGEACPWETIAQVRDARPDCVIQNHYGPTETVVSALNFPLPDAPLESHTTTVPLGRPFGNVRAYILDAQMRLLPIGVPGELYLGGPGVSRGYLNRPARTAQSFVPDPWGEEAGARLYRTGDRVRYLPDGNIEFLGRLDHQVKIRGYRVELGEIEALIIENAAVQDVAVSLREDSPGDKRLVAYIVPNADDTKEMNFAPLRDALRERLPDYMVPTAFVSLEKIPLNPNGKVDRNVLPVPEYGRLGSAAEFVAPRNPSEVNIATIWAEILEIEQVSIDDNFFDLGGESFKAIRVVRQIGEGVSVMDLFKY</sequence>
<keyword evidence="2" id="KW-0597">Phosphoprotein</keyword>
<dbReference type="InterPro" id="IPR020845">
    <property type="entry name" value="AMP-binding_CS"/>
</dbReference>
<dbReference type="PANTHER" id="PTHR45527">
    <property type="entry name" value="NONRIBOSOMAL PEPTIDE SYNTHETASE"/>
    <property type="match status" value="1"/>
</dbReference>
<dbReference type="PANTHER" id="PTHR45527:SF1">
    <property type="entry name" value="FATTY ACID SYNTHASE"/>
    <property type="match status" value="1"/>
</dbReference>
<dbReference type="PROSITE" id="PS50075">
    <property type="entry name" value="CARRIER"/>
    <property type="match status" value="1"/>
</dbReference>
<dbReference type="FunFam" id="3.40.50.980:FF:000001">
    <property type="entry name" value="Non-ribosomal peptide synthetase"/>
    <property type="match status" value="1"/>
</dbReference>
<dbReference type="InterPro" id="IPR010071">
    <property type="entry name" value="AA_adenyl_dom"/>
</dbReference>
<dbReference type="FunFam" id="3.40.50.12780:FF:000012">
    <property type="entry name" value="Non-ribosomal peptide synthetase"/>
    <property type="match status" value="1"/>
</dbReference>
<dbReference type="SUPFAM" id="SSF56801">
    <property type="entry name" value="Acetyl-CoA synthetase-like"/>
    <property type="match status" value="1"/>
</dbReference>
<dbReference type="Pfam" id="PF00550">
    <property type="entry name" value="PP-binding"/>
    <property type="match status" value="1"/>
</dbReference>
<dbReference type="AlphaFoldDB" id="A0A3B0VVU3"/>
<evidence type="ECO:0000256" key="2">
    <source>
        <dbReference type="ARBA" id="ARBA00022553"/>
    </source>
</evidence>
<dbReference type="GO" id="GO:0005737">
    <property type="term" value="C:cytoplasm"/>
    <property type="evidence" value="ECO:0007669"/>
    <property type="project" value="TreeGrafter"/>
</dbReference>
<keyword evidence="1" id="KW-0596">Phosphopantetheine</keyword>
<dbReference type="InterPro" id="IPR025110">
    <property type="entry name" value="AMP-bd_C"/>
</dbReference>
<dbReference type="Gene3D" id="3.30.559.10">
    <property type="entry name" value="Chloramphenicol acetyltransferase-like domain"/>
    <property type="match status" value="1"/>
</dbReference>
<dbReference type="InterPro" id="IPR023213">
    <property type="entry name" value="CAT-like_dom_sf"/>
</dbReference>
<dbReference type="Pfam" id="PF00501">
    <property type="entry name" value="AMP-binding"/>
    <property type="match status" value="1"/>
</dbReference>
<dbReference type="SUPFAM" id="SSF47336">
    <property type="entry name" value="ACP-like"/>
    <property type="match status" value="1"/>
</dbReference>
<protein>
    <submittedName>
        <fullName evidence="4">Polyketide synthase modules and related proteins</fullName>
    </submittedName>
</protein>
<dbReference type="GO" id="GO:0003824">
    <property type="term" value="F:catalytic activity"/>
    <property type="evidence" value="ECO:0007669"/>
    <property type="project" value="InterPro"/>
</dbReference>
<dbReference type="Gene3D" id="1.10.1200.10">
    <property type="entry name" value="ACP-like"/>
    <property type="match status" value="1"/>
</dbReference>
<dbReference type="InterPro" id="IPR036736">
    <property type="entry name" value="ACP-like_sf"/>
</dbReference>
<dbReference type="InterPro" id="IPR009081">
    <property type="entry name" value="PP-bd_ACP"/>
</dbReference>
<dbReference type="FunFam" id="3.30.559.30:FF:000001">
    <property type="entry name" value="Non-ribosomal peptide synthetase"/>
    <property type="match status" value="1"/>
</dbReference>
<dbReference type="CDD" id="cd05930">
    <property type="entry name" value="A_NRPS"/>
    <property type="match status" value="1"/>
</dbReference>
<dbReference type="FunFam" id="3.30.300.30:FF:000010">
    <property type="entry name" value="Enterobactin synthetase component F"/>
    <property type="match status" value="1"/>
</dbReference>
<dbReference type="Gene3D" id="3.40.50.980">
    <property type="match status" value="2"/>
</dbReference>
<evidence type="ECO:0000256" key="1">
    <source>
        <dbReference type="ARBA" id="ARBA00022450"/>
    </source>
</evidence>
<dbReference type="Pfam" id="PF00668">
    <property type="entry name" value="Condensation"/>
    <property type="match status" value="1"/>
</dbReference>
<feature type="domain" description="Carrier" evidence="3">
    <location>
        <begin position="1018"/>
        <end position="1075"/>
    </location>
</feature>
<dbReference type="NCBIfam" id="TIGR01733">
    <property type="entry name" value="AA-adenyl-dom"/>
    <property type="match status" value="1"/>
</dbReference>
<dbReference type="CDD" id="cd19531">
    <property type="entry name" value="LCL_NRPS-like"/>
    <property type="match status" value="1"/>
</dbReference>
<evidence type="ECO:0000259" key="3">
    <source>
        <dbReference type="PROSITE" id="PS50075"/>
    </source>
</evidence>
<dbReference type="FunFam" id="3.30.559.10:FF:000012">
    <property type="entry name" value="Non-ribosomal peptide synthetase"/>
    <property type="match status" value="1"/>
</dbReference>
<dbReference type="GO" id="GO:0031177">
    <property type="term" value="F:phosphopantetheine binding"/>
    <property type="evidence" value="ECO:0007669"/>
    <property type="project" value="TreeGrafter"/>
</dbReference>
<evidence type="ECO:0000313" key="4">
    <source>
        <dbReference type="EMBL" id="VAW42567.1"/>
    </source>
</evidence>
<dbReference type="InterPro" id="IPR000873">
    <property type="entry name" value="AMP-dep_synth/lig_dom"/>
</dbReference>
<gene>
    <name evidence="4" type="ORF">MNBD_CHLOROFLEXI01-920</name>
</gene>